<feature type="chain" id="PRO_5043207546" evidence="1">
    <location>
        <begin position="17"/>
        <end position="214"/>
    </location>
</feature>
<dbReference type="InterPro" id="IPR001283">
    <property type="entry name" value="CRISP-related"/>
</dbReference>
<feature type="signal peptide" evidence="1">
    <location>
        <begin position="1"/>
        <end position="16"/>
    </location>
</feature>
<reference evidence="3 4" key="1">
    <citation type="submission" date="2019-11" db="UniProtKB">
        <authorList>
            <consortium name="WormBaseParasite"/>
        </authorList>
    </citation>
    <scope>IDENTIFICATION</scope>
</reference>
<dbReference type="PANTHER" id="PTHR10334">
    <property type="entry name" value="CYSTEINE-RICH SECRETORY PROTEIN-RELATED"/>
    <property type="match status" value="1"/>
</dbReference>
<sequence>MQVFIFLLALSWRVLAEVPSEEDRKTIMECHTKLREEVKPTASNMQLMSYSREMEQMAQEIFSHCDAEDLKPDPKFQNMGFIVLHSLSDKPQYHDLCKVNSTSYDNKKEDCDLNCLNYRQMVRAKSTQVGCAFGQCITKDDPSTINHLLTCAYKPSEIMFEEAPYEEGASCSKCPDGYRCHRNQCYTNKSTSIFATHSLLYISLLSMLLLHNFK</sequence>
<dbReference type="WBParaSite" id="MCU_003883-RC">
    <property type="protein sequence ID" value="MCU_003883-RC"/>
    <property type="gene ID" value="MCU_003883"/>
</dbReference>
<evidence type="ECO:0000313" key="3">
    <source>
        <dbReference type="WBParaSite" id="MCU_003883-RA"/>
    </source>
</evidence>
<proteinExistence type="predicted"/>
<dbReference type="SUPFAM" id="SSF55797">
    <property type="entry name" value="PR-1-like"/>
    <property type="match status" value="1"/>
</dbReference>
<keyword evidence="1" id="KW-0732">Signal</keyword>
<accession>A0A5K3EXC7</accession>
<dbReference type="SMART" id="SM00198">
    <property type="entry name" value="SCP"/>
    <property type="match status" value="1"/>
</dbReference>
<dbReference type="Gene3D" id="3.40.33.10">
    <property type="entry name" value="CAP"/>
    <property type="match status" value="1"/>
</dbReference>
<feature type="domain" description="SCP" evidence="2">
    <location>
        <begin position="22"/>
        <end position="161"/>
    </location>
</feature>
<evidence type="ECO:0000313" key="4">
    <source>
        <dbReference type="WBParaSite" id="MCU_003883-RC"/>
    </source>
</evidence>
<evidence type="ECO:0000256" key="1">
    <source>
        <dbReference type="SAM" id="SignalP"/>
    </source>
</evidence>
<name>A0A5K3EXC7_MESCO</name>
<evidence type="ECO:0000259" key="2">
    <source>
        <dbReference type="SMART" id="SM00198"/>
    </source>
</evidence>
<dbReference type="InterPro" id="IPR035940">
    <property type="entry name" value="CAP_sf"/>
</dbReference>
<dbReference type="WBParaSite" id="MCU_003883-RA">
    <property type="protein sequence ID" value="MCU_003883-RA"/>
    <property type="gene ID" value="MCU_003883"/>
</dbReference>
<protein>
    <submittedName>
        <fullName evidence="3 4">SCP domain-containing protein</fullName>
    </submittedName>
</protein>
<dbReference type="Pfam" id="PF00188">
    <property type="entry name" value="CAP"/>
    <property type="match status" value="1"/>
</dbReference>
<organism evidence="3">
    <name type="scientific">Mesocestoides corti</name>
    <name type="common">Flatworm</name>
    <dbReference type="NCBI Taxonomy" id="53468"/>
    <lineage>
        <taxon>Eukaryota</taxon>
        <taxon>Metazoa</taxon>
        <taxon>Spiralia</taxon>
        <taxon>Lophotrochozoa</taxon>
        <taxon>Platyhelminthes</taxon>
        <taxon>Cestoda</taxon>
        <taxon>Eucestoda</taxon>
        <taxon>Cyclophyllidea</taxon>
        <taxon>Mesocestoididae</taxon>
        <taxon>Mesocestoides</taxon>
    </lineage>
</organism>
<dbReference type="CDD" id="cd05380">
    <property type="entry name" value="CAP_euk"/>
    <property type="match status" value="1"/>
</dbReference>
<dbReference type="InterPro" id="IPR014044">
    <property type="entry name" value="CAP_dom"/>
</dbReference>
<dbReference type="AlphaFoldDB" id="A0A5K3EXC7"/>